<name>A0A3P1CLA4_9BACT</name>
<proteinExistence type="predicted"/>
<accession>A0A3P1CLA4</accession>
<keyword evidence="3" id="KW-1185">Reference proteome</keyword>
<dbReference type="OrthoDB" id="873547at2"/>
<evidence type="ECO:0000313" key="3">
    <source>
        <dbReference type="Proteomes" id="UP000274271"/>
    </source>
</evidence>
<feature type="signal peptide" evidence="1">
    <location>
        <begin position="1"/>
        <end position="26"/>
    </location>
</feature>
<feature type="chain" id="PRO_5017982121" description="Secreted protein" evidence="1">
    <location>
        <begin position="27"/>
        <end position="310"/>
    </location>
</feature>
<keyword evidence="1" id="KW-0732">Signal</keyword>
<dbReference type="Proteomes" id="UP000274271">
    <property type="component" value="Unassembled WGS sequence"/>
</dbReference>
<comment type="caution">
    <text evidence="2">The sequence shown here is derived from an EMBL/GenBank/DDBJ whole genome shotgun (WGS) entry which is preliminary data.</text>
</comment>
<evidence type="ECO:0000313" key="2">
    <source>
        <dbReference type="EMBL" id="RRB14029.1"/>
    </source>
</evidence>
<evidence type="ECO:0008006" key="4">
    <source>
        <dbReference type="Google" id="ProtNLM"/>
    </source>
</evidence>
<sequence length="310" mass="34827">MIIGKSGFKLAISVVVLVFFSAFTSAQKVDATYKNEPSQRIRIAPERVFNMFREAGMKPVNRNLTRAQKDKVSRAFALLPPLHQRILKQHLHSISFMDNMPNTALTSPVDSTGVPKLFNITFRAGLLDETISAWASWKENTCFKPADDAKYNLRVEGGNLDAIIYVLLHEATHIVDAVIGITPHPAEKQSVVEPTPFTKKVWSTMNVPDTPYIDSLLEQTRFRSGKPVAISLAPEVYRKLAQTPFPSLYAMAAWSEDIAELATIHHLTSRLNQPFYVVVTKDNVELTRFEPMKSALVQQRLGQLAIFYAK</sequence>
<reference evidence="2 3" key="1">
    <citation type="submission" date="2018-11" db="EMBL/GenBank/DDBJ databases">
        <authorList>
            <person name="Zhou Z."/>
            <person name="Wang G."/>
        </authorList>
    </citation>
    <scope>NUCLEOTIDE SEQUENCE [LARGE SCALE GENOMIC DNA]</scope>
    <source>
        <strain evidence="2 3">KCTC42998</strain>
    </source>
</reference>
<evidence type="ECO:0000256" key="1">
    <source>
        <dbReference type="SAM" id="SignalP"/>
    </source>
</evidence>
<protein>
    <recommendedName>
        <fullName evidence="4">Secreted protein</fullName>
    </recommendedName>
</protein>
<dbReference type="EMBL" id="RQJP01000003">
    <property type="protein sequence ID" value="RRB14029.1"/>
    <property type="molecule type" value="Genomic_DNA"/>
</dbReference>
<gene>
    <name evidence="2" type="ORF">EHT87_17435</name>
</gene>
<dbReference type="AlphaFoldDB" id="A0A3P1CLA4"/>
<organism evidence="2 3">
    <name type="scientific">Larkinella knui</name>
    <dbReference type="NCBI Taxonomy" id="2025310"/>
    <lineage>
        <taxon>Bacteria</taxon>
        <taxon>Pseudomonadati</taxon>
        <taxon>Bacteroidota</taxon>
        <taxon>Cytophagia</taxon>
        <taxon>Cytophagales</taxon>
        <taxon>Spirosomataceae</taxon>
        <taxon>Larkinella</taxon>
    </lineage>
</organism>